<keyword evidence="3" id="KW-1185">Reference proteome</keyword>
<dbReference type="Proteomes" id="UP001164020">
    <property type="component" value="Chromosome"/>
</dbReference>
<protein>
    <submittedName>
        <fullName evidence="2">CoA transferase</fullName>
    </submittedName>
</protein>
<accession>A0ABY7C6E0</accession>
<keyword evidence="1 2" id="KW-0808">Transferase</keyword>
<dbReference type="InterPro" id="IPR044855">
    <property type="entry name" value="CoA-Trfase_III_dom3_sf"/>
</dbReference>
<dbReference type="Gene3D" id="3.40.50.10540">
    <property type="entry name" value="Crotonobetainyl-coa:carnitine coa-transferase, domain 1"/>
    <property type="match status" value="1"/>
</dbReference>
<organism evidence="2 3">
    <name type="scientific">Jiella pelagia</name>
    <dbReference type="NCBI Taxonomy" id="2986949"/>
    <lineage>
        <taxon>Bacteria</taxon>
        <taxon>Pseudomonadati</taxon>
        <taxon>Pseudomonadota</taxon>
        <taxon>Alphaproteobacteria</taxon>
        <taxon>Hyphomicrobiales</taxon>
        <taxon>Aurantimonadaceae</taxon>
        <taxon>Jiella</taxon>
    </lineage>
</organism>
<evidence type="ECO:0000313" key="3">
    <source>
        <dbReference type="Proteomes" id="UP001164020"/>
    </source>
</evidence>
<evidence type="ECO:0000256" key="1">
    <source>
        <dbReference type="ARBA" id="ARBA00022679"/>
    </source>
</evidence>
<dbReference type="PANTHER" id="PTHR48207">
    <property type="entry name" value="SUCCINATE--HYDROXYMETHYLGLUTARATE COA-TRANSFERASE"/>
    <property type="match status" value="1"/>
</dbReference>
<dbReference type="Pfam" id="PF02515">
    <property type="entry name" value="CoA_transf_3"/>
    <property type="match status" value="1"/>
</dbReference>
<dbReference type="RefSeq" id="WP_268883880.1">
    <property type="nucleotide sequence ID" value="NZ_CP114029.1"/>
</dbReference>
<name>A0ABY7C6E0_9HYPH</name>
<proteinExistence type="predicted"/>
<dbReference type="PANTHER" id="PTHR48207:SF3">
    <property type="entry name" value="SUCCINATE--HYDROXYMETHYLGLUTARATE COA-TRANSFERASE"/>
    <property type="match status" value="1"/>
</dbReference>
<gene>
    <name evidence="2" type="ORF">OH818_25315</name>
</gene>
<dbReference type="Gene3D" id="3.30.1540.10">
    <property type="entry name" value="formyl-coa transferase, domain 3"/>
    <property type="match status" value="1"/>
</dbReference>
<dbReference type="EMBL" id="CP114029">
    <property type="protein sequence ID" value="WAP71336.1"/>
    <property type="molecule type" value="Genomic_DNA"/>
</dbReference>
<evidence type="ECO:0000313" key="2">
    <source>
        <dbReference type="EMBL" id="WAP71336.1"/>
    </source>
</evidence>
<dbReference type="SUPFAM" id="SSF89796">
    <property type="entry name" value="CoA-transferase family III (CaiB/BaiF)"/>
    <property type="match status" value="1"/>
</dbReference>
<reference evidence="2" key="1">
    <citation type="submission" date="2022-12" db="EMBL/GenBank/DDBJ databases">
        <title>Jiella pelagia sp. nov., isolated from phosphonate enriched culture of Northwest Pacific surface seawater.</title>
        <authorList>
            <person name="Shin D.Y."/>
            <person name="Hwang C.Y."/>
        </authorList>
    </citation>
    <scope>NUCLEOTIDE SEQUENCE</scope>
    <source>
        <strain evidence="2">HL-NP1</strain>
    </source>
</reference>
<sequence length="385" mass="41341">MRVLDLTRVRAGPTCCRILADFGADVIKVEAPAGVDPNANMSGERHGYDMLNLHRNKRSLTLNLKKPEGKALFLRLVRDADVVVENFRPDVKERLGIAYDDLKAENPRVILASISGFGQTGPYRMRAGFDQIAQGMGGLMGVTGLPGQGPVRAGIAVADSTAGVYAACGILVALAEREQSGKGQWLHTSLLESMIAMMDFQAARYLIDGEVPGQAGNDHPYSTPMGVVETADGHINIAVGGESQWPPFCRAIGRPEYAKDPRFATQGDRFANRPALTALLKEIFSEKPSEEWLSVLEDHGVPCGPINGIDAVFADPQVRHLGVAKAVEHRARGPIRVVATPITMSRTPSSIRTPSPDPGEHTDEILGEAGLTIEEIGDLRAKGAI</sequence>
<dbReference type="InterPro" id="IPR003673">
    <property type="entry name" value="CoA-Trfase_fam_III"/>
</dbReference>
<dbReference type="GO" id="GO:0016740">
    <property type="term" value="F:transferase activity"/>
    <property type="evidence" value="ECO:0007669"/>
    <property type="project" value="UniProtKB-KW"/>
</dbReference>
<dbReference type="InterPro" id="IPR050483">
    <property type="entry name" value="CoA-transferase_III_domain"/>
</dbReference>
<dbReference type="InterPro" id="IPR023606">
    <property type="entry name" value="CoA-Trfase_III_dom_1_sf"/>
</dbReference>